<protein>
    <submittedName>
        <fullName evidence="1">Uncharacterized protein</fullName>
    </submittedName>
</protein>
<accession>A0A0B2UXT7</accession>
<keyword evidence="2" id="KW-1185">Reference proteome</keyword>
<organism evidence="1 2">
    <name type="scientific">Toxocara canis</name>
    <name type="common">Canine roundworm</name>
    <dbReference type="NCBI Taxonomy" id="6265"/>
    <lineage>
        <taxon>Eukaryota</taxon>
        <taxon>Metazoa</taxon>
        <taxon>Ecdysozoa</taxon>
        <taxon>Nematoda</taxon>
        <taxon>Chromadorea</taxon>
        <taxon>Rhabditida</taxon>
        <taxon>Spirurina</taxon>
        <taxon>Ascaridomorpha</taxon>
        <taxon>Ascaridoidea</taxon>
        <taxon>Toxocaridae</taxon>
        <taxon>Toxocara</taxon>
    </lineage>
</organism>
<evidence type="ECO:0000313" key="1">
    <source>
        <dbReference type="EMBL" id="KHN73907.1"/>
    </source>
</evidence>
<proteinExistence type="predicted"/>
<evidence type="ECO:0000313" key="2">
    <source>
        <dbReference type="Proteomes" id="UP000031036"/>
    </source>
</evidence>
<dbReference type="Proteomes" id="UP000031036">
    <property type="component" value="Unassembled WGS sequence"/>
</dbReference>
<dbReference type="EMBL" id="JPKZ01002988">
    <property type="protein sequence ID" value="KHN73907.1"/>
    <property type="molecule type" value="Genomic_DNA"/>
</dbReference>
<comment type="caution">
    <text evidence="1">The sequence shown here is derived from an EMBL/GenBank/DDBJ whole genome shotgun (WGS) entry which is preliminary data.</text>
</comment>
<dbReference type="AlphaFoldDB" id="A0A0B2UXT7"/>
<reference evidence="1 2" key="1">
    <citation type="submission" date="2014-11" db="EMBL/GenBank/DDBJ databases">
        <title>Genetic blueprint of the zoonotic pathogen Toxocara canis.</title>
        <authorList>
            <person name="Zhu X.-Q."/>
            <person name="Korhonen P.K."/>
            <person name="Cai H."/>
            <person name="Young N.D."/>
            <person name="Nejsum P."/>
            <person name="von Samson-Himmelstjerna G."/>
            <person name="Boag P.R."/>
            <person name="Tan P."/>
            <person name="Li Q."/>
            <person name="Min J."/>
            <person name="Yang Y."/>
            <person name="Wang X."/>
            <person name="Fang X."/>
            <person name="Hall R.S."/>
            <person name="Hofmann A."/>
            <person name="Sternberg P.W."/>
            <person name="Jex A.R."/>
            <person name="Gasser R.B."/>
        </authorList>
    </citation>
    <scope>NUCLEOTIDE SEQUENCE [LARGE SCALE GENOMIC DNA]</scope>
    <source>
        <strain evidence="1">PN_DK_2014</strain>
    </source>
</reference>
<sequence>MHVAMKAQRLVMAQTDKILLKRLMKYNITTLLTGGKNSEEIKPQSSCYIPSSLGHCEGFDVSCYKGFRITVNFSELSLEKDPGQTDQPLKIYQEKIKLVQPPTTGKAE</sequence>
<gene>
    <name evidence="1" type="ORF">Tcan_10570</name>
</gene>
<name>A0A0B2UXT7_TOXCA</name>